<evidence type="ECO:0000256" key="3">
    <source>
        <dbReference type="ARBA" id="ARBA00025466"/>
    </source>
</evidence>
<evidence type="ECO:0000256" key="2">
    <source>
        <dbReference type="ARBA" id="ARBA00016807"/>
    </source>
</evidence>
<dbReference type="WBParaSite" id="PSAMB.scaffold70size87409.g1358.t1">
    <property type="protein sequence ID" value="PSAMB.scaffold70size87409.g1358.t1"/>
    <property type="gene ID" value="PSAMB.scaffold70size87409.g1358"/>
</dbReference>
<comment type="subunit">
    <text evidence="1">Self-associates forming complexes of several hundred monomers.</text>
</comment>
<evidence type="ECO:0000256" key="1">
    <source>
        <dbReference type="ARBA" id="ARBA00011764"/>
    </source>
</evidence>
<dbReference type="Pfam" id="PF13873">
    <property type="entry name" value="Myb_DNA-bind_5"/>
    <property type="match status" value="1"/>
</dbReference>
<comment type="function">
    <text evidence="3">Involved in transvection phenomena (= synapsis-dependent gene expression), where the synaptic pairing of chromosomes carrying genes with which zeste interacts influences the expression of these genes. Zeste binds to DNA and stimulates transcription from a nearby promoter.</text>
</comment>
<organism evidence="5 6">
    <name type="scientific">Plectus sambesii</name>
    <dbReference type="NCBI Taxonomy" id="2011161"/>
    <lineage>
        <taxon>Eukaryota</taxon>
        <taxon>Metazoa</taxon>
        <taxon>Ecdysozoa</taxon>
        <taxon>Nematoda</taxon>
        <taxon>Chromadorea</taxon>
        <taxon>Plectida</taxon>
        <taxon>Plectina</taxon>
        <taxon>Plectoidea</taxon>
        <taxon>Plectidae</taxon>
        <taxon>Plectus</taxon>
    </lineage>
</organism>
<protein>
    <recommendedName>
        <fullName evidence="2">Regulatory protein zeste</fullName>
    </recommendedName>
</protein>
<evidence type="ECO:0000259" key="4">
    <source>
        <dbReference type="Pfam" id="PF13873"/>
    </source>
</evidence>
<evidence type="ECO:0000313" key="5">
    <source>
        <dbReference type="Proteomes" id="UP000887566"/>
    </source>
</evidence>
<sequence>MAREQEEVEFLKKVLENRAVLFGKLSPSFRAKDKENCWQKLSTELIVEGSTLTTANTWKQLSTTRWQHCLRTTLAKVDKWGQSGAAGPHFDRLTGKWDDVDDIVYPILGKDSVSVNGLDMPETGEEVSPTSFLDMSSVCSDDEYPSTQKNVKQGAVADRRKTLALSRGAVHASIVVCDMETVHRSPLACRRLKGSCRQVAPNDVAHASSLCVV</sequence>
<reference evidence="6" key="1">
    <citation type="submission" date="2022-11" db="UniProtKB">
        <authorList>
            <consortium name="WormBaseParasite"/>
        </authorList>
    </citation>
    <scope>IDENTIFICATION</scope>
</reference>
<dbReference type="InterPro" id="IPR028002">
    <property type="entry name" value="Myb_DNA-bind_5"/>
</dbReference>
<keyword evidence="5" id="KW-1185">Reference proteome</keyword>
<proteinExistence type="predicted"/>
<dbReference type="AlphaFoldDB" id="A0A914XD33"/>
<feature type="domain" description="Myb/SANT-like DNA-binding" evidence="4">
    <location>
        <begin position="4"/>
        <end position="73"/>
    </location>
</feature>
<accession>A0A914XD33</accession>
<name>A0A914XD33_9BILA</name>
<evidence type="ECO:0000313" key="6">
    <source>
        <dbReference type="WBParaSite" id="PSAMB.scaffold70size87409.g1358.t1"/>
    </source>
</evidence>
<dbReference type="Proteomes" id="UP000887566">
    <property type="component" value="Unplaced"/>
</dbReference>